<dbReference type="Proteomes" id="UP001293254">
    <property type="component" value="Unassembled WGS sequence"/>
</dbReference>
<evidence type="ECO:0000313" key="4">
    <source>
        <dbReference type="Proteomes" id="UP001293254"/>
    </source>
</evidence>
<dbReference type="PANTHER" id="PTHR33710:SF13">
    <property type="entry name" value="ENDONUCLEASE_EXONUCLEASE_PHOSPHATASE FAMILY PROTEIN"/>
    <property type="match status" value="1"/>
</dbReference>
<name>A0AAE2CC56_9LAMI</name>
<organism evidence="3 4">
    <name type="scientific">Sesamum alatum</name>
    <dbReference type="NCBI Taxonomy" id="300844"/>
    <lineage>
        <taxon>Eukaryota</taxon>
        <taxon>Viridiplantae</taxon>
        <taxon>Streptophyta</taxon>
        <taxon>Embryophyta</taxon>
        <taxon>Tracheophyta</taxon>
        <taxon>Spermatophyta</taxon>
        <taxon>Magnoliopsida</taxon>
        <taxon>eudicotyledons</taxon>
        <taxon>Gunneridae</taxon>
        <taxon>Pentapetalae</taxon>
        <taxon>asterids</taxon>
        <taxon>lamiids</taxon>
        <taxon>Lamiales</taxon>
        <taxon>Pedaliaceae</taxon>
        <taxon>Sesamum</taxon>
    </lineage>
</organism>
<keyword evidence="4" id="KW-1185">Reference proteome</keyword>
<comment type="caution">
    <text evidence="3">The sequence shown here is derived from an EMBL/GenBank/DDBJ whole genome shotgun (WGS) entry which is preliminary data.</text>
</comment>
<dbReference type="InterPro" id="IPR026960">
    <property type="entry name" value="RVT-Znf"/>
</dbReference>
<sequence length="482" mass="54690">MWEKLLELGQLLNMPWLILGDFNYVKSSEEKQLGVAPTWYELKDFVDCCLALGLHDAPTTSCYYTWSSNNDSNPVWCKLDRVLLNNEWLEAGVHYDAHFSPPRCLSDHSPSIVSLFDPFAPKPKPFRFFNMWVDHPDFLATVESHWNMNVEGTAQFSLCRKLKALKGPLKAKEADLALQDAQIQLESNPENAAIRGSLENAARSSILAITKSDGTVVTTTAEIGQEFIAYYTSLLGTEARTIPVDSGVVDTLWVKWVNEVYLRGASVCDWQSKKGDSPLLRRLADIQDKLITAFGTSEVAVEHMGAWSNLKGLETSKAYEYFPPKLARQPWKAAIWKAFIPPKYSFILWLGLRGRLATRDRLAFLDEEHSCSLCINTMESAEHLYFACPFSNYVWSHIRQWLSITRRMFTIHSAVKWLKKEKTGSSVQNKARTLALACTVCSLWRHRNEIIFEGKAPNPDGLIACIKITVCRIIFALFPYGF</sequence>
<dbReference type="InterPro" id="IPR005135">
    <property type="entry name" value="Endo/exonuclease/phosphatase"/>
</dbReference>
<evidence type="ECO:0000259" key="2">
    <source>
        <dbReference type="Pfam" id="PF13966"/>
    </source>
</evidence>
<proteinExistence type="predicted"/>
<feature type="domain" description="Endonuclease/exonuclease/phosphatase" evidence="1">
    <location>
        <begin position="2"/>
        <end position="108"/>
    </location>
</feature>
<dbReference type="InterPro" id="IPR036691">
    <property type="entry name" value="Endo/exonu/phosph_ase_sf"/>
</dbReference>
<evidence type="ECO:0000313" key="3">
    <source>
        <dbReference type="EMBL" id="KAK4416778.1"/>
    </source>
</evidence>
<dbReference type="Gene3D" id="3.60.10.10">
    <property type="entry name" value="Endonuclease/exonuclease/phosphatase"/>
    <property type="match status" value="1"/>
</dbReference>
<dbReference type="GO" id="GO:0003824">
    <property type="term" value="F:catalytic activity"/>
    <property type="evidence" value="ECO:0007669"/>
    <property type="project" value="InterPro"/>
</dbReference>
<accession>A0AAE2CC56</accession>
<gene>
    <name evidence="3" type="ORF">Salat_2503300</name>
</gene>
<reference evidence="3" key="1">
    <citation type="submission" date="2020-06" db="EMBL/GenBank/DDBJ databases">
        <authorList>
            <person name="Li T."/>
            <person name="Hu X."/>
            <person name="Zhang T."/>
            <person name="Song X."/>
            <person name="Zhang H."/>
            <person name="Dai N."/>
            <person name="Sheng W."/>
            <person name="Hou X."/>
            <person name="Wei L."/>
        </authorList>
    </citation>
    <scope>NUCLEOTIDE SEQUENCE</scope>
    <source>
        <strain evidence="3">3651</strain>
        <tissue evidence="3">Leaf</tissue>
    </source>
</reference>
<evidence type="ECO:0008006" key="5">
    <source>
        <dbReference type="Google" id="ProtNLM"/>
    </source>
</evidence>
<reference evidence="3" key="2">
    <citation type="journal article" date="2024" name="Plant">
        <title>Genomic evolution and insights into agronomic trait innovations of Sesamum species.</title>
        <authorList>
            <person name="Miao H."/>
            <person name="Wang L."/>
            <person name="Qu L."/>
            <person name="Liu H."/>
            <person name="Sun Y."/>
            <person name="Le M."/>
            <person name="Wang Q."/>
            <person name="Wei S."/>
            <person name="Zheng Y."/>
            <person name="Lin W."/>
            <person name="Duan Y."/>
            <person name="Cao H."/>
            <person name="Xiong S."/>
            <person name="Wang X."/>
            <person name="Wei L."/>
            <person name="Li C."/>
            <person name="Ma Q."/>
            <person name="Ju M."/>
            <person name="Zhao R."/>
            <person name="Li G."/>
            <person name="Mu C."/>
            <person name="Tian Q."/>
            <person name="Mei H."/>
            <person name="Zhang T."/>
            <person name="Gao T."/>
            <person name="Zhang H."/>
        </authorList>
    </citation>
    <scope>NUCLEOTIDE SEQUENCE</scope>
    <source>
        <strain evidence="3">3651</strain>
    </source>
</reference>
<dbReference type="Pfam" id="PF03372">
    <property type="entry name" value="Exo_endo_phos"/>
    <property type="match status" value="1"/>
</dbReference>
<protein>
    <recommendedName>
        <fullName evidence="5">Reverse transcriptase zinc-binding domain-containing protein</fullName>
    </recommendedName>
</protein>
<dbReference type="Pfam" id="PF13966">
    <property type="entry name" value="zf-RVT"/>
    <property type="match status" value="1"/>
</dbReference>
<dbReference type="EMBL" id="JACGWO010000010">
    <property type="protein sequence ID" value="KAK4416778.1"/>
    <property type="molecule type" value="Genomic_DNA"/>
</dbReference>
<dbReference type="SUPFAM" id="SSF56219">
    <property type="entry name" value="DNase I-like"/>
    <property type="match status" value="1"/>
</dbReference>
<evidence type="ECO:0000259" key="1">
    <source>
        <dbReference type="Pfam" id="PF03372"/>
    </source>
</evidence>
<feature type="domain" description="Reverse transcriptase zinc-binding" evidence="2">
    <location>
        <begin position="315"/>
        <end position="395"/>
    </location>
</feature>
<dbReference type="AlphaFoldDB" id="A0AAE2CC56"/>
<dbReference type="PANTHER" id="PTHR33710">
    <property type="entry name" value="BNAC02G09200D PROTEIN"/>
    <property type="match status" value="1"/>
</dbReference>